<sequence>MQVQPSFTMINCETTCCIPSSRRVNVGEVNPSRALELNTPVYPFSNSSSLYTIFSTAISRPVNMQAIENLFDFGQSQSQQIYNNEYTPEEHKAKFSHEAIAGAASFEAFKVFEDRQRQEGKPVSHAFAKEALMGLAGAEVDKLIETKGLDFYDRERAKRHAREQVNQMYDSHYGQNDNYDPSIQPPPRQFQGYYGDFDRGYNQDGYNGGFDTGGYSDSRRDPGGFGGPSGYSGADGGPQGGYDSGRW</sequence>
<evidence type="ECO:0000313" key="3">
    <source>
        <dbReference type="Proteomes" id="UP001217417"/>
    </source>
</evidence>
<dbReference type="GeneID" id="80881609"/>
<feature type="compositionally biased region" description="Gly residues" evidence="1">
    <location>
        <begin position="223"/>
        <end position="247"/>
    </location>
</feature>
<name>A0AAD7VW54_9ASCO</name>
<accession>A0AAD7VW54</accession>
<dbReference type="RefSeq" id="XP_056047723.1">
    <property type="nucleotide sequence ID" value="XM_056186443.1"/>
</dbReference>
<dbReference type="AlphaFoldDB" id="A0AAD7VW54"/>
<dbReference type="PANTHER" id="PTHR37450">
    <property type="entry name" value="CIPC PROTEIN"/>
    <property type="match status" value="1"/>
</dbReference>
<evidence type="ECO:0000256" key="1">
    <source>
        <dbReference type="SAM" id="MobiDB-lite"/>
    </source>
</evidence>
<dbReference type="InterPro" id="IPR022234">
    <property type="entry name" value="DUF3759"/>
</dbReference>
<proteinExistence type="predicted"/>
<evidence type="ECO:0008006" key="4">
    <source>
        <dbReference type="Google" id="ProtNLM"/>
    </source>
</evidence>
<reference evidence="2" key="1">
    <citation type="submission" date="2023-03" db="EMBL/GenBank/DDBJ databases">
        <title>Near-Complete genome sequence of Lipomyces tetrasporous NRRL Y-64009, an oleaginous yeast capable of growing on lignocellulosic hydrolysates.</title>
        <authorList>
            <consortium name="Lawrence Berkeley National Laboratory"/>
            <person name="Jagtap S.S."/>
            <person name="Liu J.-J."/>
            <person name="Walukiewicz H.E."/>
            <person name="Pangilinan J."/>
            <person name="Lipzen A."/>
            <person name="Ahrendt S."/>
            <person name="Koriabine M."/>
            <person name="Cobaugh K."/>
            <person name="Salamov A."/>
            <person name="Yoshinaga Y."/>
            <person name="Ng V."/>
            <person name="Daum C."/>
            <person name="Grigoriev I.V."/>
            <person name="Slininger P.J."/>
            <person name="Dien B.S."/>
            <person name="Jin Y.-S."/>
            <person name="Rao C.V."/>
        </authorList>
    </citation>
    <scope>NUCLEOTIDE SEQUENCE</scope>
    <source>
        <strain evidence="2">NRRL Y-64009</strain>
    </source>
</reference>
<dbReference type="Pfam" id="PF12585">
    <property type="entry name" value="DUF3759"/>
    <property type="match status" value="1"/>
</dbReference>
<organism evidence="2 3">
    <name type="scientific">Lipomyces tetrasporus</name>
    <dbReference type="NCBI Taxonomy" id="54092"/>
    <lineage>
        <taxon>Eukaryota</taxon>
        <taxon>Fungi</taxon>
        <taxon>Dikarya</taxon>
        <taxon>Ascomycota</taxon>
        <taxon>Saccharomycotina</taxon>
        <taxon>Lipomycetes</taxon>
        <taxon>Lipomycetales</taxon>
        <taxon>Lipomycetaceae</taxon>
        <taxon>Lipomyces</taxon>
    </lineage>
</organism>
<gene>
    <name evidence="2" type="ORF">POJ06DRAFT_244122</name>
</gene>
<feature type="region of interest" description="Disordered" evidence="1">
    <location>
        <begin position="171"/>
        <end position="247"/>
    </location>
</feature>
<keyword evidence="3" id="KW-1185">Reference proteome</keyword>
<feature type="compositionally biased region" description="Polar residues" evidence="1">
    <location>
        <begin position="171"/>
        <end position="181"/>
    </location>
</feature>
<evidence type="ECO:0000313" key="2">
    <source>
        <dbReference type="EMBL" id="KAJ8104273.1"/>
    </source>
</evidence>
<dbReference type="PANTHER" id="PTHR37450:SF1">
    <property type="entry name" value="CIPC PROTEIN"/>
    <property type="match status" value="1"/>
</dbReference>
<dbReference type="EMBL" id="JARPMG010000001">
    <property type="protein sequence ID" value="KAJ8104273.1"/>
    <property type="molecule type" value="Genomic_DNA"/>
</dbReference>
<protein>
    <recommendedName>
        <fullName evidence="4">CipC-like antibiotic response protein</fullName>
    </recommendedName>
</protein>
<dbReference type="Proteomes" id="UP001217417">
    <property type="component" value="Unassembled WGS sequence"/>
</dbReference>
<comment type="caution">
    <text evidence="2">The sequence shown here is derived from an EMBL/GenBank/DDBJ whole genome shotgun (WGS) entry which is preliminary data.</text>
</comment>